<proteinExistence type="predicted"/>
<dbReference type="Proteomes" id="UP001220658">
    <property type="component" value="Unassembled WGS sequence"/>
</dbReference>
<dbReference type="AlphaFoldDB" id="A0AAW6FTU5"/>
<protein>
    <submittedName>
        <fullName evidence="1">Uncharacterized protein</fullName>
    </submittedName>
</protein>
<gene>
    <name evidence="1" type="ORF">POG00_06360</name>
</gene>
<evidence type="ECO:0000313" key="1">
    <source>
        <dbReference type="EMBL" id="MDC0828335.1"/>
    </source>
</evidence>
<comment type="caution">
    <text evidence="1">The sequence shown here is derived from an EMBL/GenBank/DDBJ whole genome shotgun (WGS) entry which is preliminary data.</text>
</comment>
<reference evidence="1" key="1">
    <citation type="submission" date="2023-01" db="EMBL/GenBank/DDBJ databases">
        <title>Human gut microbiome strain richness.</title>
        <authorList>
            <person name="Chen-Liaw A."/>
        </authorList>
    </citation>
    <scope>NUCLEOTIDE SEQUENCE</scope>
    <source>
        <strain evidence="1">D55st1_G4_D55t1_190419</strain>
    </source>
</reference>
<name>A0AAW6FTU5_9FIRM</name>
<organism evidence="1 2">
    <name type="scientific">Faecalitalea cylindroides</name>
    <dbReference type="NCBI Taxonomy" id="39483"/>
    <lineage>
        <taxon>Bacteria</taxon>
        <taxon>Bacillati</taxon>
        <taxon>Bacillota</taxon>
        <taxon>Erysipelotrichia</taxon>
        <taxon>Erysipelotrichales</taxon>
        <taxon>Erysipelotrichaceae</taxon>
        <taxon>Faecalitalea</taxon>
    </lineage>
</organism>
<sequence>MPNLCDYDMRVEGKKDNVEKLLRIMKYEEPIHMYRIFSAEIYDSKKKSEDVYVVSICGDCAWSVYVCMLEGNSCYYQGEPDGTSLLQLTKELNLKIEIFSSEPGIGFQEHYFIDKGKLIVDEEADYNEFWFDEENLSKEEIEEEINRPITDEEFKDYLSEGYFSRGGFDGEYKYV</sequence>
<accession>A0AAW6FTU5</accession>
<evidence type="ECO:0000313" key="2">
    <source>
        <dbReference type="Proteomes" id="UP001220658"/>
    </source>
</evidence>
<dbReference type="EMBL" id="JAQNCK010000015">
    <property type="protein sequence ID" value="MDC0828335.1"/>
    <property type="molecule type" value="Genomic_DNA"/>
</dbReference>
<dbReference type="RefSeq" id="WP_195191405.1">
    <property type="nucleotide sequence ID" value="NZ_JADMUL010000019.1"/>
</dbReference>